<dbReference type="Gene3D" id="3.40.710.10">
    <property type="entry name" value="DD-peptidase/beta-lactamase superfamily"/>
    <property type="match status" value="1"/>
</dbReference>
<dbReference type="SUPFAM" id="SSF56601">
    <property type="entry name" value="beta-lactamase/transpeptidase-like"/>
    <property type="match status" value="1"/>
</dbReference>
<evidence type="ECO:0000259" key="1">
    <source>
        <dbReference type="Pfam" id="PF00144"/>
    </source>
</evidence>
<name>A0ABW8IXA2_9GAMM</name>
<dbReference type="RefSeq" id="WP_284402050.1">
    <property type="nucleotide sequence ID" value="NZ_BSNQ01000009.1"/>
</dbReference>
<sequence>MSISKKSIGAWLLCIVVAVLLALAGLGLWKRPDHAIRVATASVSDVLCSGVFVSGLAPDRVFAENYAADKGLALLLPHLHYSVDRVHRRITTDWHGRFENVATYYPNYGCALAWQTPDASTLQAASGAAGPAETEAVVNPSDPLIRDALARAFEEPATGPLRHTHAIVILHDGNIVAEQYAEGFGPDTPQIGFSVSKSVVNALVGILVRKGELDIHAPAPIAAWKDSGDPRHGITLDQLMRMTSGLSLAEEDNGFDPVSIMLFRMHDMASYAAQAPLKATPGQTWEYSSGNTLLVAGVIRDKVSGGAPGLIRFAHKELFDPIGMRHVLMEFDSAQTLIGSTRIYASARDWARFGQLYLDGGTVNGQRILPAQWDTYSSSPTLDSPYGSGFWTNVAAKGDTQARIEGMPPDAYMASGAQGQRIVIVPAKHLVIVRLGTTVDPPNYDIKGLVRLVADVSTAIK</sequence>
<keyword evidence="2" id="KW-0378">Hydrolase</keyword>
<reference evidence="2 3" key="1">
    <citation type="submission" date="2020-10" db="EMBL/GenBank/DDBJ databases">
        <title>Phylogeny of dyella-like bacteria.</title>
        <authorList>
            <person name="Fu J."/>
        </authorList>
    </citation>
    <scope>NUCLEOTIDE SEQUENCE [LARGE SCALE GENOMIC DNA]</scope>
    <source>
        <strain evidence="2 3">DHOB07</strain>
    </source>
</reference>
<dbReference type="InterPro" id="IPR050789">
    <property type="entry name" value="Diverse_Enzym_Activities"/>
</dbReference>
<accession>A0ABW8IXA2</accession>
<gene>
    <name evidence="2" type="ORF">ISP13_13575</name>
</gene>
<dbReference type="EMBL" id="JADIKG010000012">
    <property type="protein sequence ID" value="MFK2874568.1"/>
    <property type="molecule type" value="Genomic_DNA"/>
</dbReference>
<evidence type="ECO:0000313" key="3">
    <source>
        <dbReference type="Proteomes" id="UP001620405"/>
    </source>
</evidence>
<evidence type="ECO:0000313" key="2">
    <source>
        <dbReference type="EMBL" id="MFK2874568.1"/>
    </source>
</evidence>
<keyword evidence="3" id="KW-1185">Reference proteome</keyword>
<organism evidence="2 3">
    <name type="scientific">Dyella lipolytica</name>
    <dbReference type="NCBI Taxonomy" id="1867835"/>
    <lineage>
        <taxon>Bacteria</taxon>
        <taxon>Pseudomonadati</taxon>
        <taxon>Pseudomonadota</taxon>
        <taxon>Gammaproteobacteria</taxon>
        <taxon>Lysobacterales</taxon>
        <taxon>Rhodanobacteraceae</taxon>
        <taxon>Dyella</taxon>
    </lineage>
</organism>
<proteinExistence type="predicted"/>
<dbReference type="PANTHER" id="PTHR43283">
    <property type="entry name" value="BETA-LACTAMASE-RELATED"/>
    <property type="match status" value="1"/>
</dbReference>
<dbReference type="GO" id="GO:0016787">
    <property type="term" value="F:hydrolase activity"/>
    <property type="evidence" value="ECO:0007669"/>
    <property type="project" value="UniProtKB-KW"/>
</dbReference>
<feature type="domain" description="Beta-lactamase-related" evidence="1">
    <location>
        <begin position="164"/>
        <end position="444"/>
    </location>
</feature>
<dbReference type="PANTHER" id="PTHR43283:SF7">
    <property type="entry name" value="BETA-LACTAMASE-RELATED DOMAIN-CONTAINING PROTEIN"/>
    <property type="match status" value="1"/>
</dbReference>
<dbReference type="Proteomes" id="UP001620405">
    <property type="component" value="Unassembled WGS sequence"/>
</dbReference>
<dbReference type="InterPro" id="IPR001466">
    <property type="entry name" value="Beta-lactam-related"/>
</dbReference>
<comment type="caution">
    <text evidence="2">The sequence shown here is derived from an EMBL/GenBank/DDBJ whole genome shotgun (WGS) entry which is preliminary data.</text>
</comment>
<protein>
    <submittedName>
        <fullName evidence="2">Serine hydrolase</fullName>
    </submittedName>
</protein>
<dbReference type="Pfam" id="PF00144">
    <property type="entry name" value="Beta-lactamase"/>
    <property type="match status" value="1"/>
</dbReference>
<dbReference type="InterPro" id="IPR012338">
    <property type="entry name" value="Beta-lactam/transpept-like"/>
</dbReference>